<reference evidence="2" key="1">
    <citation type="journal article" date="2014" name="Front. Microbiol.">
        <title>High frequency of phylogenetically diverse reductive dehalogenase-homologous genes in deep subseafloor sedimentary metagenomes.</title>
        <authorList>
            <person name="Kawai M."/>
            <person name="Futagami T."/>
            <person name="Toyoda A."/>
            <person name="Takaki Y."/>
            <person name="Nishi S."/>
            <person name="Hori S."/>
            <person name="Arai W."/>
            <person name="Tsubouchi T."/>
            <person name="Morono Y."/>
            <person name="Uchiyama I."/>
            <person name="Ito T."/>
            <person name="Fujiyama A."/>
            <person name="Inagaki F."/>
            <person name="Takami H."/>
        </authorList>
    </citation>
    <scope>NUCLEOTIDE SEQUENCE</scope>
    <source>
        <strain evidence="2">Expedition CK06-06</strain>
    </source>
</reference>
<dbReference type="InterPro" id="IPR014729">
    <property type="entry name" value="Rossmann-like_a/b/a_fold"/>
</dbReference>
<dbReference type="Gene3D" id="3.40.50.620">
    <property type="entry name" value="HUPs"/>
    <property type="match status" value="1"/>
</dbReference>
<dbReference type="GO" id="GO:0006529">
    <property type="term" value="P:asparagine biosynthetic process"/>
    <property type="evidence" value="ECO:0007669"/>
    <property type="project" value="InterPro"/>
</dbReference>
<dbReference type="SUPFAM" id="SSF52402">
    <property type="entry name" value="Adenine nucleotide alpha hydrolases-like"/>
    <property type="match status" value="1"/>
</dbReference>
<proteinExistence type="predicted"/>
<dbReference type="InterPro" id="IPR001962">
    <property type="entry name" value="Asn_synthase"/>
</dbReference>
<dbReference type="Pfam" id="PF00733">
    <property type="entry name" value="Asn_synthase"/>
    <property type="match status" value="1"/>
</dbReference>
<dbReference type="PANTHER" id="PTHR43284:SF1">
    <property type="entry name" value="ASPARAGINE SYNTHETASE"/>
    <property type="match status" value="1"/>
</dbReference>
<dbReference type="InterPro" id="IPR051786">
    <property type="entry name" value="ASN_synthetase/amidase"/>
</dbReference>
<feature type="non-terminal residue" evidence="2">
    <location>
        <position position="1"/>
    </location>
</feature>
<name>X1V146_9ZZZZ</name>
<dbReference type="GO" id="GO:0004066">
    <property type="term" value="F:asparagine synthase (glutamine-hydrolyzing) activity"/>
    <property type="evidence" value="ECO:0007669"/>
    <property type="project" value="InterPro"/>
</dbReference>
<feature type="non-terminal residue" evidence="2">
    <location>
        <position position="288"/>
    </location>
</feature>
<comment type="caution">
    <text evidence="2">The sequence shown here is derived from an EMBL/GenBank/DDBJ whole genome shotgun (WGS) entry which is preliminary data.</text>
</comment>
<accession>X1V146</accession>
<sequence length="288" mass="33524">SFDYQEQKLKLIHNGHKFKFKNNDAEYCLHLYEEMQEKAFKELNGSFCFAIYNLATHELLLVNDRFSSYSLFYYLTDKGTLLFGTQLSSIVQSFEVPRELNISSIFEFFTFQRCLGTKTFYKDINVLPPATVLGYREGNIFLNSYWERRYKEEKHPEKYYVDKLAGALKKSVERRTKGNHRFGILLSGGLDSRTILAASDKKMVCFTVGDFGNREVKLAKRITKAKDCTHIFLKRELDHYANLVDKAVEIGDGMQSFMHAHFIGFFDQIQKKCDILFHSLGSEGYFRG</sequence>
<evidence type="ECO:0000259" key="1">
    <source>
        <dbReference type="PROSITE" id="PS51278"/>
    </source>
</evidence>
<dbReference type="InterPro" id="IPR029055">
    <property type="entry name" value="Ntn_hydrolases_N"/>
</dbReference>
<evidence type="ECO:0000313" key="2">
    <source>
        <dbReference type="EMBL" id="GAI98364.1"/>
    </source>
</evidence>
<protein>
    <recommendedName>
        <fullName evidence="1">Glutamine amidotransferase type-2 domain-containing protein</fullName>
    </recommendedName>
</protein>
<dbReference type="InterPro" id="IPR017932">
    <property type="entry name" value="GATase_2_dom"/>
</dbReference>
<dbReference type="PANTHER" id="PTHR43284">
    <property type="entry name" value="ASPARAGINE SYNTHETASE (GLUTAMINE-HYDROLYZING)"/>
    <property type="match status" value="1"/>
</dbReference>
<gene>
    <name evidence="2" type="ORF">S12H4_27559</name>
</gene>
<feature type="domain" description="Glutamine amidotransferase type-2" evidence="1">
    <location>
        <begin position="1"/>
        <end position="138"/>
    </location>
</feature>
<dbReference type="SUPFAM" id="SSF56235">
    <property type="entry name" value="N-terminal nucleophile aminohydrolases (Ntn hydrolases)"/>
    <property type="match status" value="1"/>
</dbReference>
<dbReference type="PROSITE" id="PS51278">
    <property type="entry name" value="GATASE_TYPE_2"/>
    <property type="match status" value="1"/>
</dbReference>
<dbReference type="Pfam" id="PF13537">
    <property type="entry name" value="GATase_7"/>
    <property type="match status" value="1"/>
</dbReference>
<organism evidence="2">
    <name type="scientific">marine sediment metagenome</name>
    <dbReference type="NCBI Taxonomy" id="412755"/>
    <lineage>
        <taxon>unclassified sequences</taxon>
        <taxon>metagenomes</taxon>
        <taxon>ecological metagenomes</taxon>
    </lineage>
</organism>
<dbReference type="Gene3D" id="3.60.20.10">
    <property type="entry name" value="Glutamine Phosphoribosylpyrophosphate, subunit 1, domain 1"/>
    <property type="match status" value="1"/>
</dbReference>
<dbReference type="AlphaFoldDB" id="X1V146"/>
<dbReference type="EMBL" id="BARW01015740">
    <property type="protein sequence ID" value="GAI98364.1"/>
    <property type="molecule type" value="Genomic_DNA"/>
</dbReference>